<dbReference type="InParanoid" id="K5VNW2"/>
<dbReference type="KEGG" id="pco:PHACADRAFT_30206"/>
<sequence length="171" mass="18200">MPATNIDPPDTQPMFASLEQDDDVSSLQNLAPASLFTSKPKAQNGFLLAELPELPSLMPFVSDLHRLPILSDDSSALVLFGPPENNFNDVSLFIDPELLVSSLIAGIVVKMTAPEIVTAEQISAVSKQAFDALPTRAVFSSIHSTAITLSNASPFCICPAVLLSLLTPQPL</sequence>
<accession>K5VNW2</accession>
<proteinExistence type="predicted"/>
<name>K5VNW2_PHACS</name>
<reference evidence="1 2" key="1">
    <citation type="journal article" date="2012" name="BMC Genomics">
        <title>Comparative genomics of the white-rot fungi, Phanerochaete carnosa and P. chrysosporium, to elucidate the genetic basis of the distinct wood types they colonize.</title>
        <authorList>
            <person name="Suzuki H."/>
            <person name="MacDonald J."/>
            <person name="Syed K."/>
            <person name="Salamov A."/>
            <person name="Hori C."/>
            <person name="Aerts A."/>
            <person name="Henrissat B."/>
            <person name="Wiebenga A."/>
            <person name="vanKuyk P.A."/>
            <person name="Barry K."/>
            <person name="Lindquist E."/>
            <person name="LaButti K."/>
            <person name="Lapidus A."/>
            <person name="Lucas S."/>
            <person name="Coutinho P."/>
            <person name="Gong Y."/>
            <person name="Samejima M."/>
            <person name="Mahadevan R."/>
            <person name="Abou-Zaid M."/>
            <person name="de Vries R.P."/>
            <person name="Igarashi K."/>
            <person name="Yadav J.S."/>
            <person name="Grigoriev I.V."/>
            <person name="Master E.R."/>
        </authorList>
    </citation>
    <scope>NUCLEOTIDE SEQUENCE [LARGE SCALE GENOMIC DNA]</scope>
    <source>
        <strain evidence="1 2">HHB-10118-sp</strain>
    </source>
</reference>
<keyword evidence="2" id="KW-1185">Reference proteome</keyword>
<protein>
    <submittedName>
        <fullName evidence="1">Uncharacterized protein</fullName>
    </submittedName>
</protein>
<dbReference type="HOGENOM" id="CLU_1563415_0_0_1"/>
<evidence type="ECO:0000313" key="2">
    <source>
        <dbReference type="Proteomes" id="UP000008370"/>
    </source>
</evidence>
<dbReference type="Proteomes" id="UP000008370">
    <property type="component" value="Unassembled WGS sequence"/>
</dbReference>
<evidence type="ECO:0000313" key="1">
    <source>
        <dbReference type="EMBL" id="EKM53163.1"/>
    </source>
</evidence>
<organism evidence="1 2">
    <name type="scientific">Phanerochaete carnosa (strain HHB-10118-sp)</name>
    <name type="common">White-rot fungus</name>
    <name type="synonym">Peniophora carnosa</name>
    <dbReference type="NCBI Taxonomy" id="650164"/>
    <lineage>
        <taxon>Eukaryota</taxon>
        <taxon>Fungi</taxon>
        <taxon>Dikarya</taxon>
        <taxon>Basidiomycota</taxon>
        <taxon>Agaricomycotina</taxon>
        <taxon>Agaricomycetes</taxon>
        <taxon>Polyporales</taxon>
        <taxon>Phanerochaetaceae</taxon>
        <taxon>Phanerochaete</taxon>
    </lineage>
</organism>
<dbReference type="GeneID" id="18919627"/>
<dbReference type="RefSeq" id="XP_007397614.1">
    <property type="nucleotide sequence ID" value="XM_007397552.1"/>
</dbReference>
<dbReference type="AlphaFoldDB" id="K5VNW2"/>
<dbReference type="EMBL" id="JH930474">
    <property type="protein sequence ID" value="EKM53163.1"/>
    <property type="molecule type" value="Genomic_DNA"/>
</dbReference>
<gene>
    <name evidence="1" type="ORF">PHACADRAFT_30206</name>
</gene>